<evidence type="ECO:0000259" key="12">
    <source>
        <dbReference type="Pfam" id="PF06750"/>
    </source>
</evidence>
<dbReference type="Proteomes" id="UP000199611">
    <property type="component" value="Unassembled WGS sequence"/>
</dbReference>
<dbReference type="InterPro" id="IPR010627">
    <property type="entry name" value="Prepilin_pept_A24_N"/>
</dbReference>
<dbReference type="EC" id="2.1.1.-" evidence="9"/>
<feature type="transmembrane region" description="Helical" evidence="10">
    <location>
        <begin position="150"/>
        <end position="171"/>
    </location>
</feature>
<dbReference type="STRING" id="39841.SAMN05660836_00778"/>
<evidence type="ECO:0000256" key="1">
    <source>
        <dbReference type="ARBA" id="ARBA00004429"/>
    </source>
</evidence>
<dbReference type="GO" id="GO:0008168">
    <property type="term" value="F:methyltransferase activity"/>
    <property type="evidence" value="ECO:0007669"/>
    <property type="project" value="UniProtKB-KW"/>
</dbReference>
<gene>
    <name evidence="13" type="ORF">SAMN05660836_00778</name>
</gene>
<keyword evidence="3" id="KW-1003">Cell membrane</keyword>
<keyword evidence="9" id="KW-0489">Methyltransferase</keyword>
<reference evidence="13 14" key="1">
    <citation type="submission" date="2016-10" db="EMBL/GenBank/DDBJ databases">
        <authorList>
            <person name="de Groot N.N."/>
        </authorList>
    </citation>
    <scope>NUCLEOTIDE SEQUENCE [LARGE SCALE GENOMIC DNA]</scope>
    <source>
        <strain evidence="13 14">DSM 9990</strain>
    </source>
</reference>
<feature type="domain" description="Prepilin peptidase A24 N-terminal" evidence="12">
    <location>
        <begin position="11"/>
        <end position="92"/>
    </location>
</feature>
<dbReference type="InterPro" id="IPR050882">
    <property type="entry name" value="Prepilin_peptidase/N-MTase"/>
</dbReference>
<dbReference type="Pfam" id="PF01478">
    <property type="entry name" value="Peptidase_A24"/>
    <property type="match status" value="1"/>
</dbReference>
<evidence type="ECO:0000256" key="3">
    <source>
        <dbReference type="ARBA" id="ARBA00022475"/>
    </source>
</evidence>
<dbReference type="EC" id="3.4.23.43" evidence="9"/>
<protein>
    <recommendedName>
        <fullName evidence="9">Prepilin leader peptidase/N-methyltransferase</fullName>
        <ecNumber evidence="9">2.1.1.-</ecNumber>
        <ecNumber evidence="9">3.4.23.43</ecNumber>
    </recommendedName>
</protein>
<comment type="subcellular location">
    <subcellularLocation>
        <location evidence="1">Cell inner membrane</location>
        <topology evidence="1">Multi-pass membrane protein</topology>
    </subcellularLocation>
    <subcellularLocation>
        <location evidence="9">Cell membrane</location>
        <topology evidence="9">Multi-pass membrane protein</topology>
    </subcellularLocation>
</comment>
<comment type="function">
    <text evidence="9">Plays an essential role in type IV pili and type II pseudopili formation by proteolytically removing the leader sequence from substrate proteins and subsequently monomethylating the alpha-amino group of the newly exposed N-terminal phenylalanine.</text>
</comment>
<evidence type="ECO:0000256" key="10">
    <source>
        <dbReference type="SAM" id="Phobius"/>
    </source>
</evidence>
<sequence>MSVLPFITVALFGAVLGSFFNVLIYRVPRGMSIVRPRSSCPYCNSAIAWYDNIPILSYILLAGRCRSCKKFISPRYLVVEIVTSFALCFAFFRNGLSPQFFVESLFFSLLILVTFTDLETFLIPDLYSIGGIFLGLALSGFNPQVTWKEALVGVLIGAGVLLAIACGYGKIRGHEGMGGGDIKLLGMIGAFTGWKGVIIALFVSALSGLAAGLIVMAVKRQGLKTAIPYGPFLALGGLVAYLWQKEIIHAYLTLGSW</sequence>
<dbReference type="PANTHER" id="PTHR30487:SF0">
    <property type="entry name" value="PREPILIN LEADER PEPTIDASE_N-METHYLTRANSFERASE-RELATED"/>
    <property type="match status" value="1"/>
</dbReference>
<dbReference type="PRINTS" id="PR00864">
    <property type="entry name" value="PREPILNPTASE"/>
</dbReference>
<proteinExistence type="inferred from homology"/>
<evidence type="ECO:0000313" key="13">
    <source>
        <dbReference type="EMBL" id="SFM59893.1"/>
    </source>
</evidence>
<feature type="transmembrane region" description="Helical" evidence="10">
    <location>
        <begin position="6"/>
        <end position="27"/>
    </location>
</feature>
<feature type="transmembrane region" description="Helical" evidence="10">
    <location>
        <begin position="105"/>
        <end position="138"/>
    </location>
</feature>
<keyword evidence="9" id="KW-0808">Transferase</keyword>
<dbReference type="InterPro" id="IPR000045">
    <property type="entry name" value="Prepilin_IV_endopep_pep"/>
</dbReference>
<keyword evidence="9" id="KW-0378">Hydrolase</keyword>
<dbReference type="InterPro" id="IPR014032">
    <property type="entry name" value="Peptidase_A24A_bac"/>
</dbReference>
<keyword evidence="4" id="KW-0997">Cell inner membrane</keyword>
<dbReference type="GO" id="GO:0032259">
    <property type="term" value="P:methylation"/>
    <property type="evidence" value="ECO:0007669"/>
    <property type="project" value="UniProtKB-KW"/>
</dbReference>
<dbReference type="GO" id="GO:0006465">
    <property type="term" value="P:signal peptide processing"/>
    <property type="evidence" value="ECO:0007669"/>
    <property type="project" value="TreeGrafter"/>
</dbReference>
<evidence type="ECO:0000256" key="6">
    <source>
        <dbReference type="ARBA" id="ARBA00022989"/>
    </source>
</evidence>
<keyword evidence="7 10" id="KW-0472">Membrane</keyword>
<comment type="catalytic activity">
    <reaction evidence="9">
        <text>Typically cleaves a -Gly-|-Phe- bond to release an N-terminal, basic peptide of 5-8 residues from type IV prepilin, and then N-methylates the new N-terminal amino group, the methyl donor being S-adenosyl-L-methionine.</text>
        <dbReference type="EC" id="3.4.23.43"/>
    </reaction>
</comment>
<dbReference type="GO" id="GO:0005886">
    <property type="term" value="C:plasma membrane"/>
    <property type="evidence" value="ECO:0007669"/>
    <property type="project" value="UniProtKB-SubCell"/>
</dbReference>
<accession>A0A1I4S6J1</accession>
<dbReference type="EMBL" id="FOUU01000002">
    <property type="protein sequence ID" value="SFM59893.1"/>
    <property type="molecule type" value="Genomic_DNA"/>
</dbReference>
<keyword evidence="9" id="KW-0645">Protease</keyword>
<evidence type="ECO:0000256" key="7">
    <source>
        <dbReference type="ARBA" id="ARBA00023136"/>
    </source>
</evidence>
<keyword evidence="5 9" id="KW-0812">Transmembrane</keyword>
<dbReference type="PANTHER" id="PTHR30487">
    <property type="entry name" value="TYPE 4 PREPILIN-LIKE PROTEINS LEADER PEPTIDE-PROCESSING ENZYME"/>
    <property type="match status" value="1"/>
</dbReference>
<dbReference type="RefSeq" id="WP_093393633.1">
    <property type="nucleotide sequence ID" value="NZ_FOUU01000002.1"/>
</dbReference>
<organism evidence="13 14">
    <name type="scientific">Thermodesulforhabdus norvegica</name>
    <dbReference type="NCBI Taxonomy" id="39841"/>
    <lineage>
        <taxon>Bacteria</taxon>
        <taxon>Pseudomonadati</taxon>
        <taxon>Thermodesulfobacteriota</taxon>
        <taxon>Syntrophobacteria</taxon>
        <taxon>Syntrophobacterales</taxon>
        <taxon>Thermodesulforhabdaceae</taxon>
        <taxon>Thermodesulforhabdus</taxon>
    </lineage>
</organism>
<keyword evidence="9" id="KW-0511">Multifunctional enzyme</keyword>
<evidence type="ECO:0000256" key="2">
    <source>
        <dbReference type="ARBA" id="ARBA00005801"/>
    </source>
</evidence>
<evidence type="ECO:0000313" key="14">
    <source>
        <dbReference type="Proteomes" id="UP000199611"/>
    </source>
</evidence>
<keyword evidence="6 10" id="KW-1133">Transmembrane helix</keyword>
<evidence type="ECO:0000256" key="4">
    <source>
        <dbReference type="ARBA" id="ARBA00022519"/>
    </source>
</evidence>
<feature type="transmembrane region" description="Helical" evidence="10">
    <location>
        <begin position="76"/>
        <end position="93"/>
    </location>
</feature>
<evidence type="ECO:0000259" key="11">
    <source>
        <dbReference type="Pfam" id="PF01478"/>
    </source>
</evidence>
<dbReference type="OrthoDB" id="9789291at2"/>
<comment type="similarity">
    <text evidence="2 8">Belongs to the peptidase A24 family.</text>
</comment>
<evidence type="ECO:0000256" key="8">
    <source>
        <dbReference type="RuleBase" id="RU003793"/>
    </source>
</evidence>
<dbReference type="AlphaFoldDB" id="A0A1I4S6J1"/>
<evidence type="ECO:0000256" key="5">
    <source>
        <dbReference type="ARBA" id="ARBA00022692"/>
    </source>
</evidence>
<feature type="transmembrane region" description="Helical" evidence="10">
    <location>
        <begin position="226"/>
        <end position="244"/>
    </location>
</feature>
<dbReference type="GO" id="GO:0004190">
    <property type="term" value="F:aspartic-type endopeptidase activity"/>
    <property type="evidence" value="ECO:0007669"/>
    <property type="project" value="UniProtKB-EC"/>
</dbReference>
<name>A0A1I4S6J1_9BACT</name>
<keyword evidence="14" id="KW-1185">Reference proteome</keyword>
<feature type="domain" description="Prepilin type IV endopeptidase peptidase" evidence="11">
    <location>
        <begin position="105"/>
        <end position="212"/>
    </location>
</feature>
<evidence type="ECO:0000256" key="9">
    <source>
        <dbReference type="RuleBase" id="RU003794"/>
    </source>
</evidence>
<dbReference type="Gene3D" id="1.20.120.1220">
    <property type="match status" value="1"/>
</dbReference>
<feature type="transmembrane region" description="Helical" evidence="10">
    <location>
        <begin position="191"/>
        <end position="214"/>
    </location>
</feature>
<dbReference type="Pfam" id="PF06750">
    <property type="entry name" value="A24_N_bact"/>
    <property type="match status" value="1"/>
</dbReference>